<dbReference type="Proteomes" id="UP000256763">
    <property type="component" value="Unassembled WGS sequence"/>
</dbReference>
<sequence length="213" mass="23137">MRQTLCLVDPRRLAEPKFRHSPLLRDQVAMADLLVASKGDVLTAEEKADFYAFAAERGAMRTAEIEHGALPFAWLDGMSLDKPLPMHPDHAHEGENALAVTAGFDQTQPQPGRPVMRESSGQGMYACGWIFHPSDVFVADRLVAGLAAHKHMARLKGVFQLGGEALAVQTVGGRLSVESSIYRGESRIEAIADVPQDWKAIGAILQEALRTAA</sequence>
<feature type="domain" description="CobW C-terminal" evidence="1">
    <location>
        <begin position="126"/>
        <end position="209"/>
    </location>
</feature>
<proteinExistence type="predicted"/>
<evidence type="ECO:0000313" key="2">
    <source>
        <dbReference type="EMBL" id="RFA36552.1"/>
    </source>
</evidence>
<dbReference type="EMBL" id="NFZW01000009">
    <property type="protein sequence ID" value="RFA36552.1"/>
    <property type="molecule type" value="Genomic_DNA"/>
</dbReference>
<comment type="caution">
    <text evidence="2">The sequence shown here is derived from an EMBL/GenBank/DDBJ whole genome shotgun (WGS) entry which is preliminary data.</text>
</comment>
<dbReference type="InterPro" id="IPR011629">
    <property type="entry name" value="CobW-like_C"/>
</dbReference>
<dbReference type="AlphaFoldDB" id="A0A3E0WU88"/>
<reference evidence="3" key="1">
    <citation type="submission" date="2017-05" db="EMBL/GenBank/DDBJ databases">
        <authorList>
            <person name="Sharma S."/>
            <person name="Sidhu C."/>
            <person name="Pinnaka A.K."/>
        </authorList>
    </citation>
    <scope>NUCLEOTIDE SEQUENCE [LARGE SCALE GENOMIC DNA]</scope>
    <source>
        <strain evidence="3">AK93</strain>
    </source>
</reference>
<keyword evidence="3" id="KW-1185">Reference proteome</keyword>
<evidence type="ECO:0000313" key="3">
    <source>
        <dbReference type="Proteomes" id="UP000256763"/>
    </source>
</evidence>
<accession>A0A3E0WU88</accession>
<organism evidence="2 3">
    <name type="scientific">Alkalilimnicola ehrlichii</name>
    <dbReference type="NCBI Taxonomy" id="351052"/>
    <lineage>
        <taxon>Bacteria</taxon>
        <taxon>Pseudomonadati</taxon>
        <taxon>Pseudomonadota</taxon>
        <taxon>Gammaproteobacteria</taxon>
        <taxon>Chromatiales</taxon>
        <taxon>Ectothiorhodospiraceae</taxon>
        <taxon>Alkalilimnicola</taxon>
    </lineage>
</organism>
<gene>
    <name evidence="2" type="ORF">CAL65_11370</name>
</gene>
<name>A0A3E0WU88_9GAMM</name>
<evidence type="ECO:0000259" key="1">
    <source>
        <dbReference type="SMART" id="SM00833"/>
    </source>
</evidence>
<protein>
    <recommendedName>
        <fullName evidence="1">CobW C-terminal domain-containing protein</fullName>
    </recommendedName>
</protein>
<dbReference type="SMART" id="SM00833">
    <property type="entry name" value="CobW_C"/>
    <property type="match status" value="1"/>
</dbReference>
<dbReference type="Pfam" id="PF07683">
    <property type="entry name" value="CobW_C"/>
    <property type="match status" value="1"/>
</dbReference>